<accession>A0A212FGD7</accession>
<name>A0A212FGD7_DANPL</name>
<dbReference type="Proteomes" id="UP000007151">
    <property type="component" value="Unassembled WGS sequence"/>
</dbReference>
<evidence type="ECO:0000313" key="2">
    <source>
        <dbReference type="Proteomes" id="UP000007151"/>
    </source>
</evidence>
<dbReference type="OrthoDB" id="7488528at2759"/>
<dbReference type="eggNOG" id="ENOG502SFQJ">
    <property type="taxonomic scope" value="Eukaryota"/>
</dbReference>
<comment type="caution">
    <text evidence="1">The sequence shown here is derived from an EMBL/GenBank/DDBJ whole genome shotgun (WGS) entry which is preliminary data.</text>
</comment>
<dbReference type="KEGG" id="dpl:KGM_204868"/>
<organism evidence="1 2">
    <name type="scientific">Danaus plexippus plexippus</name>
    <dbReference type="NCBI Taxonomy" id="278856"/>
    <lineage>
        <taxon>Eukaryota</taxon>
        <taxon>Metazoa</taxon>
        <taxon>Ecdysozoa</taxon>
        <taxon>Arthropoda</taxon>
        <taxon>Hexapoda</taxon>
        <taxon>Insecta</taxon>
        <taxon>Pterygota</taxon>
        <taxon>Neoptera</taxon>
        <taxon>Endopterygota</taxon>
        <taxon>Lepidoptera</taxon>
        <taxon>Glossata</taxon>
        <taxon>Ditrysia</taxon>
        <taxon>Papilionoidea</taxon>
        <taxon>Nymphalidae</taxon>
        <taxon>Danainae</taxon>
        <taxon>Danaini</taxon>
        <taxon>Danaina</taxon>
        <taxon>Danaus</taxon>
        <taxon>Danaus</taxon>
    </lineage>
</organism>
<protein>
    <submittedName>
        <fullName evidence="1">Cuticular protein hypothetical 19</fullName>
    </submittedName>
</protein>
<keyword evidence="2" id="KW-1185">Reference proteome</keyword>
<gene>
    <name evidence="1" type="ORF">KGM_204868</name>
</gene>
<dbReference type="AlphaFoldDB" id="A0A212FGD7"/>
<proteinExistence type="predicted"/>
<sequence>MFFLKSIVLFAVAIALGTDASAVLPAVAAPLVASAQIGYAHAVPQNVPPYAAQVSIVSKAINPVVAASPLSAPIVAAAPGPFAAPIAARIAAPYVAGPAPVVPGAYAAAPYAPAAYAAAPYAAGPYAAAPYAAGPYAASPYALPGPFPAAAAYASPYPYSLAAPLGRVPFGVAPAFVR</sequence>
<dbReference type="EMBL" id="AGBW02008684">
    <property type="protein sequence ID" value="OWR52790.1"/>
    <property type="molecule type" value="Genomic_DNA"/>
</dbReference>
<evidence type="ECO:0000313" key="1">
    <source>
        <dbReference type="EMBL" id="OWR52790.1"/>
    </source>
</evidence>
<reference evidence="1 2" key="1">
    <citation type="journal article" date="2011" name="Cell">
        <title>The monarch butterfly genome yields insights into long-distance migration.</title>
        <authorList>
            <person name="Zhan S."/>
            <person name="Merlin C."/>
            <person name="Boore J.L."/>
            <person name="Reppert S.M."/>
        </authorList>
    </citation>
    <scope>NUCLEOTIDE SEQUENCE [LARGE SCALE GENOMIC DNA]</scope>
    <source>
        <strain evidence="1">F-2</strain>
    </source>
</reference>